<keyword evidence="2" id="KW-1185">Reference proteome</keyword>
<comment type="caution">
    <text evidence="1">The sequence shown here is derived from an EMBL/GenBank/DDBJ whole genome shotgun (WGS) entry which is preliminary data.</text>
</comment>
<reference evidence="1 2" key="1">
    <citation type="journal article" date="2022" name="New Phytol.">
        <title>Ecological generalism drives hyperdiversity of secondary metabolite gene clusters in xylarialean endophytes.</title>
        <authorList>
            <person name="Franco M.E.E."/>
            <person name="Wisecaver J.H."/>
            <person name="Arnold A.E."/>
            <person name="Ju Y.M."/>
            <person name="Slot J.C."/>
            <person name="Ahrendt S."/>
            <person name="Moore L.P."/>
            <person name="Eastman K.E."/>
            <person name="Scott K."/>
            <person name="Konkel Z."/>
            <person name="Mondo S.J."/>
            <person name="Kuo A."/>
            <person name="Hayes R.D."/>
            <person name="Haridas S."/>
            <person name="Andreopoulos B."/>
            <person name="Riley R."/>
            <person name="LaButti K."/>
            <person name="Pangilinan J."/>
            <person name="Lipzen A."/>
            <person name="Amirebrahimi M."/>
            <person name="Yan J."/>
            <person name="Adam C."/>
            <person name="Keymanesh K."/>
            <person name="Ng V."/>
            <person name="Louie K."/>
            <person name="Northen T."/>
            <person name="Drula E."/>
            <person name="Henrissat B."/>
            <person name="Hsieh H.M."/>
            <person name="Youens-Clark K."/>
            <person name="Lutzoni F."/>
            <person name="Miadlikowska J."/>
            <person name="Eastwood D.C."/>
            <person name="Hamelin R.C."/>
            <person name="Grigoriev I.V."/>
            <person name="U'Ren J.M."/>
        </authorList>
    </citation>
    <scope>NUCLEOTIDE SEQUENCE [LARGE SCALE GENOMIC DNA]</scope>
    <source>
        <strain evidence="1 2">CBS 119005</strain>
    </source>
</reference>
<dbReference type="Proteomes" id="UP001497700">
    <property type="component" value="Unassembled WGS sequence"/>
</dbReference>
<sequence length="516" mass="58717">MGYLPMELVSKIVGFLPETGLASYATISKVWQEPVERRTFAHLRISSDFNTMTEFSRLVFPHRRTYLRTLDFTVVLLFAEAKITYAQPQYWYLPDIITPHIRRLFKVLELGDRLDANDGKRTGGHEGITLTLGCIKPAVPQEDGPLRSAVPFLRDMALENMTSHTLFPARTDLNSPMFPIYMLDSGHGIPMVRCVSRLVYRMIHHSEHIAPEGRSLAAGAAIILAKQLPCMRRLDIIASIDLWWQDGTLMPWYDTSMNYFRNKGQFIEALVDAAYLSNTQCMEVSLSMENSMDDGCVLLHREDPGFFVQSMNSMSNAVHHLSHNLVSLDISGAFNRSLFWPDNYHPSTFPESPWPRLRSFHVKLLNWSPGNDFYFEAVDPSWYHNVPKENQVQPLFWSWAKALTAMPAIEQATVKCTLPYDARPESANRDWLVGFQAPGSNLDPSRHAWEANVRSDLVKSPRLILKTRGWRPRATTMELLCEAANKRFPGKDLVELEVGDDENVTLANAYHTTSAP</sequence>
<dbReference type="EMBL" id="MU393469">
    <property type="protein sequence ID" value="KAI4865623.1"/>
    <property type="molecule type" value="Genomic_DNA"/>
</dbReference>
<evidence type="ECO:0000313" key="2">
    <source>
        <dbReference type="Proteomes" id="UP001497700"/>
    </source>
</evidence>
<name>A0ACB9Z2A8_9PEZI</name>
<gene>
    <name evidence="1" type="ORF">F4820DRAFT_469504</name>
</gene>
<evidence type="ECO:0000313" key="1">
    <source>
        <dbReference type="EMBL" id="KAI4865623.1"/>
    </source>
</evidence>
<accession>A0ACB9Z2A8</accession>
<proteinExistence type="predicted"/>
<organism evidence="1 2">
    <name type="scientific">Hypoxylon rubiginosum</name>
    <dbReference type="NCBI Taxonomy" id="110542"/>
    <lineage>
        <taxon>Eukaryota</taxon>
        <taxon>Fungi</taxon>
        <taxon>Dikarya</taxon>
        <taxon>Ascomycota</taxon>
        <taxon>Pezizomycotina</taxon>
        <taxon>Sordariomycetes</taxon>
        <taxon>Xylariomycetidae</taxon>
        <taxon>Xylariales</taxon>
        <taxon>Hypoxylaceae</taxon>
        <taxon>Hypoxylon</taxon>
    </lineage>
</organism>
<protein>
    <submittedName>
        <fullName evidence="1">Uncharacterized protein</fullName>
    </submittedName>
</protein>